<accession>A0A7W7N478</accession>
<dbReference type="RefSeq" id="WP_184268950.1">
    <property type="nucleotide sequence ID" value="NZ_JACHKY010000002.1"/>
</dbReference>
<keyword evidence="3" id="KW-1185">Reference proteome</keyword>
<comment type="caution">
    <text evidence="2">The sequence shown here is derived from an EMBL/GenBank/DDBJ whole genome shotgun (WGS) entry which is preliminary data.</text>
</comment>
<proteinExistence type="predicted"/>
<gene>
    <name evidence="2" type="ORF">HNP32_001696</name>
</gene>
<name>A0A7W7N478_9CAUL</name>
<dbReference type="AlphaFoldDB" id="A0A7W7N478"/>
<protein>
    <recommendedName>
        <fullName evidence="4">ERF superfamily protein</fullName>
    </recommendedName>
</protein>
<feature type="region of interest" description="Disordered" evidence="1">
    <location>
        <begin position="212"/>
        <end position="244"/>
    </location>
</feature>
<dbReference type="Proteomes" id="UP000539957">
    <property type="component" value="Unassembled WGS sequence"/>
</dbReference>
<sequence length="244" mass="26320">MTAVTTTGPAIYRAIASVMADMAVEGIGKDKRNTQQGYNFRGIDDVYNALAPILAKRGLIILPRVVSRECVERTTAKGGAIFYTTVQVEFTLVAAEDGSSHVVTTYGEAMDSADKSTNKAMSAAFKYAAMQAFCIPTEGDNDADATTHEVRGRQADTGPSAAAQFAADQLRNAKTGDEFKHFWNSQKEGLRQSLNDGDYAHVVKVMQTEAKRFAVDKPADTSADQKTANDFPGDTPFDKQDEAA</sequence>
<dbReference type="EMBL" id="JACHKY010000002">
    <property type="protein sequence ID" value="MBB4797972.1"/>
    <property type="molecule type" value="Genomic_DNA"/>
</dbReference>
<evidence type="ECO:0008006" key="4">
    <source>
        <dbReference type="Google" id="ProtNLM"/>
    </source>
</evidence>
<dbReference type="InterPro" id="IPR007499">
    <property type="entry name" value="ERF_bacteria_virus"/>
</dbReference>
<evidence type="ECO:0000313" key="2">
    <source>
        <dbReference type="EMBL" id="MBB4797972.1"/>
    </source>
</evidence>
<dbReference type="Pfam" id="PF04404">
    <property type="entry name" value="ERF"/>
    <property type="match status" value="1"/>
</dbReference>
<evidence type="ECO:0000256" key="1">
    <source>
        <dbReference type="SAM" id="MobiDB-lite"/>
    </source>
</evidence>
<reference evidence="2 3" key="1">
    <citation type="submission" date="2020-08" db="EMBL/GenBank/DDBJ databases">
        <title>Functional genomics of gut bacteria from endangered species of beetles.</title>
        <authorList>
            <person name="Carlos-Shanley C."/>
        </authorList>
    </citation>
    <scope>NUCLEOTIDE SEQUENCE [LARGE SCALE GENOMIC DNA]</scope>
    <source>
        <strain evidence="2 3">S00123</strain>
    </source>
</reference>
<organism evidence="2 3">
    <name type="scientific">Brevundimonas bullata</name>
    <dbReference type="NCBI Taxonomy" id="13160"/>
    <lineage>
        <taxon>Bacteria</taxon>
        <taxon>Pseudomonadati</taxon>
        <taxon>Pseudomonadota</taxon>
        <taxon>Alphaproteobacteria</taxon>
        <taxon>Caulobacterales</taxon>
        <taxon>Caulobacteraceae</taxon>
        <taxon>Brevundimonas</taxon>
    </lineage>
</organism>
<evidence type="ECO:0000313" key="3">
    <source>
        <dbReference type="Proteomes" id="UP000539957"/>
    </source>
</evidence>